<dbReference type="InterPro" id="IPR048501">
    <property type="entry name" value="Legum_prodom"/>
</dbReference>
<keyword evidence="3" id="KW-0732">Signal</keyword>
<dbReference type="EMBL" id="OC915565">
    <property type="protein sequence ID" value="CAD7641007.1"/>
    <property type="molecule type" value="Genomic_DNA"/>
</dbReference>
<feature type="signal peptide" evidence="3">
    <location>
        <begin position="1"/>
        <end position="16"/>
    </location>
</feature>
<dbReference type="GO" id="GO:0004197">
    <property type="term" value="F:cysteine-type endopeptidase activity"/>
    <property type="evidence" value="ECO:0007669"/>
    <property type="project" value="TreeGrafter"/>
</dbReference>
<gene>
    <name evidence="5" type="ORF">ONB1V03_LOCUS2868</name>
</gene>
<name>A0A7R9LG01_9ACAR</name>
<dbReference type="OrthoDB" id="5824588at2759"/>
<reference evidence="5" key="1">
    <citation type="submission" date="2020-11" db="EMBL/GenBank/DDBJ databases">
        <authorList>
            <person name="Tran Van P."/>
        </authorList>
    </citation>
    <scope>NUCLEOTIDE SEQUENCE</scope>
</reference>
<dbReference type="Proteomes" id="UP000728032">
    <property type="component" value="Unassembled WGS sequence"/>
</dbReference>
<dbReference type="GO" id="GO:0051603">
    <property type="term" value="P:proteolysis involved in protein catabolic process"/>
    <property type="evidence" value="ECO:0007669"/>
    <property type="project" value="TreeGrafter"/>
</dbReference>
<dbReference type="EMBL" id="CAJPVJ010000740">
    <property type="protein sequence ID" value="CAG2163285.1"/>
    <property type="molecule type" value="Genomic_DNA"/>
</dbReference>
<feature type="active site" description="Nucleophile" evidence="2">
    <location>
        <position position="189"/>
    </location>
</feature>
<dbReference type="PANTHER" id="PTHR12000">
    <property type="entry name" value="HEMOGLOBINASE FAMILY MEMBER"/>
    <property type="match status" value="1"/>
</dbReference>
<protein>
    <recommendedName>
        <fullName evidence="4">Legumain prodomain domain-containing protein</fullName>
    </recommendedName>
</protein>
<dbReference type="Gene3D" id="1.10.132.130">
    <property type="match status" value="1"/>
</dbReference>
<evidence type="ECO:0000256" key="3">
    <source>
        <dbReference type="SAM" id="SignalP"/>
    </source>
</evidence>
<dbReference type="GO" id="GO:0005773">
    <property type="term" value="C:vacuole"/>
    <property type="evidence" value="ECO:0007669"/>
    <property type="project" value="GOC"/>
</dbReference>
<proteinExistence type="inferred from homology"/>
<accession>A0A7R9LG01</accession>
<comment type="similarity">
    <text evidence="1">Belongs to the peptidase C13 family.</text>
</comment>
<dbReference type="CDD" id="cd21115">
    <property type="entry name" value="legumain_C"/>
    <property type="match status" value="1"/>
</dbReference>
<dbReference type="Gene3D" id="3.40.50.1460">
    <property type="match status" value="1"/>
</dbReference>
<keyword evidence="6" id="KW-1185">Reference proteome</keyword>
<evidence type="ECO:0000313" key="6">
    <source>
        <dbReference type="Proteomes" id="UP000728032"/>
    </source>
</evidence>
<dbReference type="PANTHER" id="PTHR12000:SF42">
    <property type="entry name" value="LEGUMAIN"/>
    <property type="match status" value="1"/>
</dbReference>
<dbReference type="AlphaFoldDB" id="A0A7R9LG01"/>
<organism evidence="5">
    <name type="scientific">Oppiella nova</name>
    <dbReference type="NCBI Taxonomy" id="334625"/>
    <lineage>
        <taxon>Eukaryota</taxon>
        <taxon>Metazoa</taxon>
        <taxon>Ecdysozoa</taxon>
        <taxon>Arthropoda</taxon>
        <taxon>Chelicerata</taxon>
        <taxon>Arachnida</taxon>
        <taxon>Acari</taxon>
        <taxon>Acariformes</taxon>
        <taxon>Sarcoptiformes</taxon>
        <taxon>Oribatida</taxon>
        <taxon>Brachypylina</taxon>
        <taxon>Oppioidea</taxon>
        <taxon>Oppiidae</taxon>
        <taxon>Oppiella</taxon>
    </lineage>
</organism>
<evidence type="ECO:0000256" key="2">
    <source>
        <dbReference type="PIRSR" id="PIRSR019663-1"/>
    </source>
</evidence>
<feature type="domain" description="Legumain prodomain" evidence="4">
    <location>
        <begin position="347"/>
        <end position="437"/>
    </location>
</feature>
<evidence type="ECO:0000256" key="1">
    <source>
        <dbReference type="ARBA" id="ARBA00009941"/>
    </source>
</evidence>
<evidence type="ECO:0000259" key="4">
    <source>
        <dbReference type="Pfam" id="PF20985"/>
    </source>
</evidence>
<dbReference type="GO" id="GO:0006624">
    <property type="term" value="P:vacuolar protein processing"/>
    <property type="evidence" value="ECO:0007669"/>
    <property type="project" value="TreeGrafter"/>
</dbReference>
<sequence>MKLLIVLALFVIAANAVPFAKHFTKANKGKNWILLCAGSNGWYNYADQAIVYKAWHLFRSYGIPEENIIIFHYDDITNNKANPTPGIVINDFNGTDVYKGVPKDYTGKDVTPKNFLGALQGDQELANQGKKVINSGPDDHIFAYFGDHGMPGAVMFATGQLYATDLNKALVDMHSKNKFAKLVFYIDTCESGSMFDKLLPANINIYAATSSTPKDPSYFWKYDKTYKTFLGAWFASYWLINDEAVDLDTENFDQQFKLFADRYNVTEPTSPGIQHAQRYGHKPHNYTSKINVHDNEKNYGAVIKWDAPLYILQRRISETNDVDEKNELTKELETILKGREYVDNVFNEYVNSREYVDNVFNEYVNSIQHLMPNIATNAILHTKQELNNHECYRKLVDTFNDKCFNLNKNTYVLRKMQIFVNICEHMTESSDADIAVNQLVQHCQQNVNNQFTNII</sequence>
<dbReference type="Pfam" id="PF01650">
    <property type="entry name" value="Peptidase_C13"/>
    <property type="match status" value="1"/>
</dbReference>
<dbReference type="PIRSF" id="PIRSF019663">
    <property type="entry name" value="Legumain"/>
    <property type="match status" value="1"/>
</dbReference>
<dbReference type="Pfam" id="PF20985">
    <property type="entry name" value="Legum_prodom"/>
    <property type="match status" value="1"/>
</dbReference>
<dbReference type="InterPro" id="IPR046427">
    <property type="entry name" value="Legumain_prodom_sf"/>
</dbReference>
<dbReference type="PRINTS" id="PR00776">
    <property type="entry name" value="HEMOGLOBNASE"/>
</dbReference>
<feature type="active site" evidence="2">
    <location>
        <position position="148"/>
    </location>
</feature>
<evidence type="ECO:0000313" key="5">
    <source>
        <dbReference type="EMBL" id="CAD7641007.1"/>
    </source>
</evidence>
<dbReference type="InterPro" id="IPR001096">
    <property type="entry name" value="Peptidase_C13"/>
</dbReference>
<feature type="chain" id="PRO_5036211190" description="Legumain prodomain domain-containing protein" evidence="3">
    <location>
        <begin position="17"/>
        <end position="455"/>
    </location>
</feature>